<evidence type="ECO:0000259" key="3">
    <source>
        <dbReference type="Pfam" id="PF00561"/>
    </source>
</evidence>
<dbReference type="AlphaFoldDB" id="T1IWN7"/>
<accession>T1IWN7</accession>
<comment type="similarity">
    <text evidence="2">Belongs to the AB hydrolase superfamily. Epoxide hydrolase family.</text>
</comment>
<proteinExistence type="inferred from homology"/>
<name>T1IWN7_STRMM</name>
<dbReference type="InterPro" id="IPR000073">
    <property type="entry name" value="AB_hydrolase_1"/>
</dbReference>
<sequence>MASRCFTLPASLTVPPSCLTDPQHGTHSFIKLKDVKIHYVEAGDKNKPLMLFVHGFPEFWYSWRHQMKEFRQTHWVVAIDLRGYGDSDKPMGKSAYETGILVEDLRQIICGLGKESCVLVAHDWGGALAWRLTIEYPDLVDKLVVMNCPHPTAFKLHIRNSYMFAFQLPYVPEKFLRLEDLSIIEKLFDQVRDMSAFTEEDVEAYKYTFNKPDAFTPPLNYYRNILITNSSSTNKSKKKTIKDKIFDVPVLLIWGDADIALHSKMAELSSRYVENCTVKMIPKASHWVQQDAIHAVNDYMSDFLLDYSKPRRLVRRMRSMRRQLVSSVSGVMRWTGMISETNPTRHAPNSGHLVATLGKRMVVSTFNIVHRMSGAPLTGLQNIAVVI</sequence>
<evidence type="ECO:0000256" key="1">
    <source>
        <dbReference type="ARBA" id="ARBA00022801"/>
    </source>
</evidence>
<dbReference type="Gene3D" id="3.40.50.1820">
    <property type="entry name" value="alpha/beta hydrolase"/>
    <property type="match status" value="1"/>
</dbReference>
<dbReference type="eggNOG" id="KOG4178">
    <property type="taxonomic scope" value="Eukaryota"/>
</dbReference>
<dbReference type="PRINTS" id="PR00412">
    <property type="entry name" value="EPOXHYDRLASE"/>
</dbReference>
<reference evidence="4" key="2">
    <citation type="submission" date="2015-02" db="UniProtKB">
        <authorList>
            <consortium name="EnsemblMetazoa"/>
        </authorList>
    </citation>
    <scope>IDENTIFICATION</scope>
</reference>
<dbReference type="InterPro" id="IPR029058">
    <property type="entry name" value="AB_hydrolase_fold"/>
</dbReference>
<dbReference type="OMA" id="YQIPMLV"/>
<dbReference type="InterPro" id="IPR000639">
    <property type="entry name" value="Epox_hydrolase-like"/>
</dbReference>
<dbReference type="Proteomes" id="UP000014500">
    <property type="component" value="Unassembled WGS sequence"/>
</dbReference>
<organism evidence="4 5">
    <name type="scientific">Strigamia maritima</name>
    <name type="common">European centipede</name>
    <name type="synonym">Geophilus maritimus</name>
    <dbReference type="NCBI Taxonomy" id="126957"/>
    <lineage>
        <taxon>Eukaryota</taxon>
        <taxon>Metazoa</taxon>
        <taxon>Ecdysozoa</taxon>
        <taxon>Arthropoda</taxon>
        <taxon>Myriapoda</taxon>
        <taxon>Chilopoda</taxon>
        <taxon>Pleurostigmophora</taxon>
        <taxon>Geophilomorpha</taxon>
        <taxon>Linotaeniidae</taxon>
        <taxon>Strigamia</taxon>
    </lineage>
</organism>
<dbReference type="STRING" id="126957.T1IWN7"/>
<evidence type="ECO:0000313" key="4">
    <source>
        <dbReference type="EnsemblMetazoa" id="SMAR005610-PA"/>
    </source>
</evidence>
<dbReference type="EMBL" id="JH431625">
    <property type="status" value="NOT_ANNOTATED_CDS"/>
    <property type="molecule type" value="Genomic_DNA"/>
</dbReference>
<dbReference type="Pfam" id="PF00561">
    <property type="entry name" value="Abhydrolase_1"/>
    <property type="match status" value="1"/>
</dbReference>
<dbReference type="EnsemblMetazoa" id="SMAR005610-RA">
    <property type="protein sequence ID" value="SMAR005610-PA"/>
    <property type="gene ID" value="SMAR005610"/>
</dbReference>
<dbReference type="PRINTS" id="PR00111">
    <property type="entry name" value="ABHYDROLASE"/>
</dbReference>
<evidence type="ECO:0000313" key="5">
    <source>
        <dbReference type="Proteomes" id="UP000014500"/>
    </source>
</evidence>
<dbReference type="PhylomeDB" id="T1IWN7"/>
<protein>
    <recommendedName>
        <fullName evidence="3">AB hydrolase-1 domain-containing protein</fullName>
    </recommendedName>
</protein>
<dbReference type="PANTHER" id="PTHR43329">
    <property type="entry name" value="EPOXIDE HYDROLASE"/>
    <property type="match status" value="1"/>
</dbReference>
<keyword evidence="1" id="KW-0378">Hydrolase</keyword>
<dbReference type="GO" id="GO:0004301">
    <property type="term" value="F:epoxide hydrolase activity"/>
    <property type="evidence" value="ECO:0007669"/>
    <property type="project" value="UniProtKB-ARBA"/>
</dbReference>
<dbReference type="HOGENOM" id="CLU_020336_7_3_1"/>
<keyword evidence="5" id="KW-1185">Reference proteome</keyword>
<dbReference type="SUPFAM" id="SSF53474">
    <property type="entry name" value="alpha/beta-Hydrolases"/>
    <property type="match status" value="1"/>
</dbReference>
<feature type="domain" description="AB hydrolase-1" evidence="3">
    <location>
        <begin position="48"/>
        <end position="289"/>
    </location>
</feature>
<evidence type="ECO:0000256" key="2">
    <source>
        <dbReference type="ARBA" id="ARBA00038334"/>
    </source>
</evidence>
<reference evidence="5" key="1">
    <citation type="submission" date="2011-05" db="EMBL/GenBank/DDBJ databases">
        <authorList>
            <person name="Richards S.R."/>
            <person name="Qu J."/>
            <person name="Jiang H."/>
            <person name="Jhangiani S.N."/>
            <person name="Agravi P."/>
            <person name="Goodspeed R."/>
            <person name="Gross S."/>
            <person name="Mandapat C."/>
            <person name="Jackson L."/>
            <person name="Mathew T."/>
            <person name="Pu L."/>
            <person name="Thornton R."/>
            <person name="Saada N."/>
            <person name="Wilczek-Boney K.B."/>
            <person name="Lee S."/>
            <person name="Kovar C."/>
            <person name="Wu Y."/>
            <person name="Scherer S.E."/>
            <person name="Worley K.C."/>
            <person name="Muzny D.M."/>
            <person name="Gibbs R."/>
        </authorList>
    </citation>
    <scope>NUCLEOTIDE SEQUENCE</scope>
    <source>
        <strain evidence="5">Brora</strain>
    </source>
</reference>